<proteinExistence type="predicted"/>
<dbReference type="InterPro" id="IPR015946">
    <property type="entry name" value="KH_dom-like_a/b"/>
</dbReference>
<dbReference type="InterPro" id="IPR036102">
    <property type="entry name" value="OsmC/Ohrsf"/>
</dbReference>
<protein>
    <submittedName>
        <fullName evidence="1">Organic hydroperoxide reductase OsmC/OhrA</fullName>
    </submittedName>
</protein>
<evidence type="ECO:0000313" key="2">
    <source>
        <dbReference type="Proteomes" id="UP000192761"/>
    </source>
</evidence>
<dbReference type="InterPro" id="IPR003718">
    <property type="entry name" value="OsmC/Ohr_fam"/>
</dbReference>
<dbReference type="AlphaFoldDB" id="A0A1W1XXD6"/>
<dbReference type="SUPFAM" id="SSF82784">
    <property type="entry name" value="OsmC-like"/>
    <property type="match status" value="1"/>
</dbReference>
<gene>
    <name evidence="1" type="ORF">SAMN02745857_03161</name>
</gene>
<dbReference type="OrthoDB" id="9795405at2"/>
<dbReference type="RefSeq" id="WP_084091951.1">
    <property type="nucleotide sequence ID" value="NZ_FWXD01000021.1"/>
</dbReference>
<name>A0A1W1XXD6_9NEIS</name>
<evidence type="ECO:0000313" key="1">
    <source>
        <dbReference type="EMBL" id="SMC28211.1"/>
    </source>
</evidence>
<accession>A0A1W1XXD6</accession>
<keyword evidence="2" id="KW-1185">Reference proteome</keyword>
<dbReference type="EMBL" id="FWXD01000021">
    <property type="protein sequence ID" value="SMC28211.1"/>
    <property type="molecule type" value="Genomic_DNA"/>
</dbReference>
<dbReference type="PANTHER" id="PTHR42830">
    <property type="entry name" value="OSMOTICALLY INDUCIBLE FAMILY PROTEIN"/>
    <property type="match status" value="1"/>
</dbReference>
<dbReference type="Pfam" id="PF02566">
    <property type="entry name" value="OsmC"/>
    <property type="match status" value="1"/>
</dbReference>
<dbReference type="Proteomes" id="UP000192761">
    <property type="component" value="Unassembled WGS sequence"/>
</dbReference>
<dbReference type="PANTHER" id="PTHR42830:SF2">
    <property type="entry name" value="OSMC_OHR FAMILY PROTEIN"/>
    <property type="match status" value="1"/>
</dbReference>
<sequence>MAHYTAQISWSRDGQDFLGQRYSRRHTVRFDGGVAVAGSSSPHVVPLPYSDEHAVDPEEMFVASLSSCHMLWFLALAAKAGHCVELYVDDADGVMARNEAGQLAMTVVTLRPQVEFSPETRPDRDTLLRLHHDAHEACFIANSVRTEVRVEAAWPVREQAV</sequence>
<reference evidence="1 2" key="1">
    <citation type="submission" date="2017-04" db="EMBL/GenBank/DDBJ databases">
        <authorList>
            <person name="Afonso C.L."/>
            <person name="Miller P.J."/>
            <person name="Scott M.A."/>
            <person name="Spackman E."/>
            <person name="Goraichik I."/>
            <person name="Dimitrov K.M."/>
            <person name="Suarez D.L."/>
            <person name="Swayne D.E."/>
        </authorList>
    </citation>
    <scope>NUCLEOTIDE SEQUENCE [LARGE SCALE GENOMIC DNA]</scope>
    <source>
        <strain evidence="1 2">DSM 23236</strain>
    </source>
</reference>
<dbReference type="STRING" id="1121001.SAMN02745857_03161"/>
<organism evidence="1 2">
    <name type="scientific">Andreprevotia lacus DSM 23236</name>
    <dbReference type="NCBI Taxonomy" id="1121001"/>
    <lineage>
        <taxon>Bacteria</taxon>
        <taxon>Pseudomonadati</taxon>
        <taxon>Pseudomonadota</taxon>
        <taxon>Betaproteobacteria</taxon>
        <taxon>Neisseriales</taxon>
        <taxon>Chitinibacteraceae</taxon>
        <taxon>Andreprevotia</taxon>
    </lineage>
</organism>
<dbReference type="Gene3D" id="3.30.300.20">
    <property type="match status" value="1"/>
</dbReference>
<dbReference type="InterPro" id="IPR052707">
    <property type="entry name" value="OsmC_Ohr_Peroxiredoxin"/>
</dbReference>